<comment type="caution">
    <text evidence="2">The sequence shown here is derived from an EMBL/GenBank/DDBJ whole genome shotgun (WGS) entry which is preliminary data.</text>
</comment>
<dbReference type="Proteomes" id="UP001597187">
    <property type="component" value="Unassembled WGS sequence"/>
</dbReference>
<dbReference type="Pfam" id="PF24381">
    <property type="entry name" value="DUF7537"/>
    <property type="match status" value="1"/>
</dbReference>
<gene>
    <name evidence="2" type="ORF">ACFSBT_06335</name>
</gene>
<organism evidence="2 3">
    <name type="scientific">Halomarina rubra</name>
    <dbReference type="NCBI Taxonomy" id="2071873"/>
    <lineage>
        <taxon>Archaea</taxon>
        <taxon>Methanobacteriati</taxon>
        <taxon>Methanobacteriota</taxon>
        <taxon>Stenosarchaea group</taxon>
        <taxon>Halobacteria</taxon>
        <taxon>Halobacteriales</taxon>
        <taxon>Natronomonadaceae</taxon>
        <taxon>Halomarina</taxon>
    </lineage>
</organism>
<sequence>MRRALPLVLAALVCLAGCGGFTGSDPATDAANPTPAAVPTDGPADDLPGLSASGITNATALAAVNADALANTSFTLRGNTTVVAANGTELVDGSGVTRVSANHSRSTARASGGGLYTRPVDHPVTRTERWYNGTATLVRAVGPNETTYLVPPFAGRPERIPGAMESYYRPERATSATVSASEGTVTLRIDVRPPASANATFVDVPVSVTEQTVTVRMTDEGRVRGYRIDYVGHLATDPDVRVEATSRTRFTDVGETTVERPEWVSTARNGTVVTPG</sequence>
<dbReference type="EMBL" id="JBHUDC010000003">
    <property type="protein sequence ID" value="MFD1512896.1"/>
    <property type="molecule type" value="Genomic_DNA"/>
</dbReference>
<dbReference type="InterPro" id="IPR055959">
    <property type="entry name" value="DUF7537"/>
</dbReference>
<dbReference type="AlphaFoldDB" id="A0ABD6AU49"/>
<keyword evidence="3" id="KW-1185">Reference proteome</keyword>
<protein>
    <recommendedName>
        <fullName evidence="4">Lipoprotein</fullName>
    </recommendedName>
</protein>
<evidence type="ECO:0000256" key="1">
    <source>
        <dbReference type="SAM" id="MobiDB-lite"/>
    </source>
</evidence>
<accession>A0ABD6AU49</accession>
<dbReference type="RefSeq" id="WP_250872871.1">
    <property type="nucleotide sequence ID" value="NZ_JALXFV010000003.1"/>
</dbReference>
<reference evidence="2 3" key="1">
    <citation type="journal article" date="2019" name="Int. J. Syst. Evol. Microbiol.">
        <title>The Global Catalogue of Microorganisms (GCM) 10K type strain sequencing project: providing services to taxonomists for standard genome sequencing and annotation.</title>
        <authorList>
            <consortium name="The Broad Institute Genomics Platform"/>
            <consortium name="The Broad Institute Genome Sequencing Center for Infectious Disease"/>
            <person name="Wu L."/>
            <person name="Ma J."/>
        </authorList>
    </citation>
    <scope>NUCLEOTIDE SEQUENCE [LARGE SCALE GENOMIC DNA]</scope>
    <source>
        <strain evidence="2 3">CGMCC 1.12563</strain>
    </source>
</reference>
<evidence type="ECO:0000313" key="2">
    <source>
        <dbReference type="EMBL" id="MFD1512896.1"/>
    </source>
</evidence>
<feature type="region of interest" description="Disordered" evidence="1">
    <location>
        <begin position="30"/>
        <end position="50"/>
    </location>
</feature>
<feature type="compositionally biased region" description="Polar residues" evidence="1">
    <location>
        <begin position="97"/>
        <end position="109"/>
    </location>
</feature>
<evidence type="ECO:0000313" key="3">
    <source>
        <dbReference type="Proteomes" id="UP001597187"/>
    </source>
</evidence>
<feature type="region of interest" description="Disordered" evidence="1">
    <location>
        <begin position="96"/>
        <end position="121"/>
    </location>
</feature>
<name>A0ABD6AU49_9EURY</name>
<evidence type="ECO:0008006" key="4">
    <source>
        <dbReference type="Google" id="ProtNLM"/>
    </source>
</evidence>
<proteinExistence type="predicted"/>
<feature type="compositionally biased region" description="Low complexity" evidence="1">
    <location>
        <begin position="30"/>
        <end position="41"/>
    </location>
</feature>